<name>A0A165E2C0_9BASI</name>
<dbReference type="InParanoid" id="A0A165E2C0"/>
<evidence type="ECO:0000259" key="3">
    <source>
        <dbReference type="Pfam" id="PF09792"/>
    </source>
</evidence>
<evidence type="ECO:0000313" key="5">
    <source>
        <dbReference type="Proteomes" id="UP000076842"/>
    </source>
</evidence>
<gene>
    <name evidence="4" type="ORF">CALCODRAFT_500514</name>
</gene>
<organism evidence="4 5">
    <name type="scientific">Calocera cornea HHB12733</name>
    <dbReference type="NCBI Taxonomy" id="1353952"/>
    <lineage>
        <taxon>Eukaryota</taxon>
        <taxon>Fungi</taxon>
        <taxon>Dikarya</taxon>
        <taxon>Basidiomycota</taxon>
        <taxon>Agaricomycotina</taxon>
        <taxon>Dacrymycetes</taxon>
        <taxon>Dacrymycetales</taxon>
        <taxon>Dacrymycetaceae</taxon>
        <taxon>Calocera</taxon>
    </lineage>
</organism>
<feature type="transmembrane region" description="Helical" evidence="2">
    <location>
        <begin position="39"/>
        <end position="65"/>
    </location>
</feature>
<keyword evidence="2" id="KW-0812">Transmembrane</keyword>
<dbReference type="Proteomes" id="UP000076842">
    <property type="component" value="Unassembled WGS sequence"/>
</dbReference>
<accession>A0A165E2C0</accession>
<keyword evidence="2" id="KW-1133">Transmembrane helix</keyword>
<dbReference type="AlphaFoldDB" id="A0A165E2C0"/>
<proteinExistence type="predicted"/>
<evidence type="ECO:0000256" key="1">
    <source>
        <dbReference type="SAM" id="MobiDB-lite"/>
    </source>
</evidence>
<feature type="domain" description="Ubiquitin 3 binding protein But2 C-terminal" evidence="3">
    <location>
        <begin position="120"/>
        <end position="256"/>
    </location>
</feature>
<dbReference type="OrthoDB" id="3350619at2759"/>
<protein>
    <recommendedName>
        <fullName evidence="3">Ubiquitin 3 binding protein But2 C-terminal domain-containing protein</fullName>
    </recommendedName>
</protein>
<sequence>MSSDKAEYMPLQPADTSSPDSSDDQPYTAQKHALLLPPLLILAFLAALGTTMLNVSLLPFTLSALQSQKQGPRWPEPTYEPERYIGLNRPPLLEGAAKDFSQLIPFQYRNGTQVDVNVVFPSVMAHVNQSDPEVVYTAETAGEHKKFVLSHENSMIMQFTNLDPTKSSCAVVGFRPSTSDLTVPRPYTADGEINVIEVWNLTLPSTGSSLLDAQTLSYDHRPPRSNYVGNIDFRQSPNSTTNHFRCPVGEHASVAIEFRCQRWACWVEMDMVRGEADGERLGFELAQWNEEPEKA</sequence>
<evidence type="ECO:0000313" key="4">
    <source>
        <dbReference type="EMBL" id="KZT53962.1"/>
    </source>
</evidence>
<dbReference type="EMBL" id="KV424025">
    <property type="protein sequence ID" value="KZT53962.1"/>
    <property type="molecule type" value="Genomic_DNA"/>
</dbReference>
<keyword evidence="2" id="KW-0472">Membrane</keyword>
<reference evidence="4 5" key="1">
    <citation type="journal article" date="2016" name="Mol. Biol. Evol.">
        <title>Comparative Genomics of Early-Diverging Mushroom-Forming Fungi Provides Insights into the Origins of Lignocellulose Decay Capabilities.</title>
        <authorList>
            <person name="Nagy L.G."/>
            <person name="Riley R."/>
            <person name="Tritt A."/>
            <person name="Adam C."/>
            <person name="Daum C."/>
            <person name="Floudas D."/>
            <person name="Sun H."/>
            <person name="Yadav J.S."/>
            <person name="Pangilinan J."/>
            <person name="Larsson K.H."/>
            <person name="Matsuura K."/>
            <person name="Barry K."/>
            <person name="Labutti K."/>
            <person name="Kuo R."/>
            <person name="Ohm R.A."/>
            <person name="Bhattacharya S.S."/>
            <person name="Shirouzu T."/>
            <person name="Yoshinaga Y."/>
            <person name="Martin F.M."/>
            <person name="Grigoriev I.V."/>
            <person name="Hibbett D.S."/>
        </authorList>
    </citation>
    <scope>NUCLEOTIDE SEQUENCE [LARGE SCALE GENOMIC DNA]</scope>
    <source>
        <strain evidence="4 5">HHB12733</strain>
    </source>
</reference>
<dbReference type="Pfam" id="PF09792">
    <property type="entry name" value="But2"/>
    <property type="match status" value="1"/>
</dbReference>
<evidence type="ECO:0000256" key="2">
    <source>
        <dbReference type="SAM" id="Phobius"/>
    </source>
</evidence>
<keyword evidence="5" id="KW-1185">Reference proteome</keyword>
<dbReference type="InterPro" id="IPR018620">
    <property type="entry name" value="Ubiquitin3-bd_protein_But2_C"/>
</dbReference>
<feature type="region of interest" description="Disordered" evidence="1">
    <location>
        <begin position="1"/>
        <end position="26"/>
    </location>
</feature>